<sequence length="621" mass="67646">MQIDQIPLDRLSVSKANMRAGKKLPDVSDILPSIIKRGVIAPLFVRKNCQDGHYEIVAGKRRFYASLEAAKQGKEALTLPCISVGEGDDAEALEISMIENMLRQNPDAVTQWESYTRLVKEGRSVEDIAATFALTELQVKRILALGNLLPRIREAYRAEEIDAATVKHLTLATKAQQKAWLALFEDADSYAPRGNQLKAWLFGGASISVGVALFDVGAFGGQIVQNLFEEDGYFADADAFWAAQTAEIEVRKAAYLAEGWSDVQIMPPHEHFASWEYEKTPKRRGGRIYIQCRDNGEVVFHEGYVTRKEAERVGKDDSGGVADAAKAARPELTSALNQYVDLHRHAAVRTELAARPHVALCVMVAHAICGSPLWSVSVQEQRTRNDSINESIETCTAETRFDERRRAVLNVLGFDAEQPSVTAQGYGDRSLLPLVTRLLGLPETTVLDILAVVMAETLASGSELIETLGITLGVPMTDYWQADQAFYDLLRDKEVATAVLAEVGGSPVAEANAKEKGKVIKGVIADCLTGDNGRAKVEGWVPRWMAFPPAAYTTRGGVATVSAAHRAAWMVESQAPVEPDPNIPDVADKAQTGADARGEAETKDESDAAQSAEAEEERLAA</sequence>
<dbReference type="SUPFAM" id="SSF109709">
    <property type="entry name" value="KorB DNA-binding domain-like"/>
    <property type="match status" value="1"/>
</dbReference>
<keyword evidence="5" id="KW-1185">Reference proteome</keyword>
<dbReference type="SUPFAM" id="SSF110849">
    <property type="entry name" value="ParB/Sulfiredoxin"/>
    <property type="match status" value="1"/>
</dbReference>
<dbReference type="Pfam" id="PF02195">
    <property type="entry name" value="ParB_N"/>
    <property type="match status" value="1"/>
</dbReference>
<evidence type="ECO:0000256" key="2">
    <source>
        <dbReference type="SAM" id="MobiDB-lite"/>
    </source>
</evidence>
<dbReference type="InterPro" id="IPR050336">
    <property type="entry name" value="Chromosome_partition/occlusion"/>
</dbReference>
<reference evidence="4 5" key="1">
    <citation type="submission" date="2019-01" db="EMBL/GenBank/DDBJ databases">
        <title>Sphingorhabdus lacus sp.nov., isolated from an oligotrophic freshwater lake.</title>
        <authorList>
            <person name="Park M."/>
        </authorList>
    </citation>
    <scope>NUCLEOTIDE SEQUENCE [LARGE SCALE GENOMIC DNA]</scope>
    <source>
        <strain evidence="4 5">IMCC26285</strain>
    </source>
</reference>
<dbReference type="Gene3D" id="1.10.10.2830">
    <property type="match status" value="1"/>
</dbReference>
<dbReference type="AlphaFoldDB" id="A0A6I4M7P6"/>
<gene>
    <name evidence="4" type="ORF">EUU23_10465</name>
</gene>
<dbReference type="InterPro" id="IPR003115">
    <property type="entry name" value="ParB_N"/>
</dbReference>
<evidence type="ECO:0000256" key="1">
    <source>
        <dbReference type="ARBA" id="ARBA00006295"/>
    </source>
</evidence>
<dbReference type="GO" id="GO:0007059">
    <property type="term" value="P:chromosome segregation"/>
    <property type="evidence" value="ECO:0007669"/>
    <property type="project" value="TreeGrafter"/>
</dbReference>
<dbReference type="GO" id="GO:0003677">
    <property type="term" value="F:DNA binding"/>
    <property type="evidence" value="ECO:0007669"/>
    <property type="project" value="InterPro"/>
</dbReference>
<evidence type="ECO:0000313" key="4">
    <source>
        <dbReference type="EMBL" id="MVZ98115.1"/>
    </source>
</evidence>
<dbReference type="PANTHER" id="PTHR33375">
    <property type="entry name" value="CHROMOSOME-PARTITIONING PROTEIN PARB-RELATED"/>
    <property type="match status" value="1"/>
</dbReference>
<dbReference type="PANTHER" id="PTHR33375:SF7">
    <property type="entry name" value="CHROMOSOME 2-PARTITIONING PROTEIN PARB-RELATED"/>
    <property type="match status" value="1"/>
</dbReference>
<dbReference type="NCBIfam" id="TIGR00180">
    <property type="entry name" value="parB_part"/>
    <property type="match status" value="1"/>
</dbReference>
<comment type="similarity">
    <text evidence="1">Belongs to the ParB family.</text>
</comment>
<dbReference type="EMBL" id="SDWJ01000002">
    <property type="protein sequence ID" value="MVZ98115.1"/>
    <property type="molecule type" value="Genomic_DNA"/>
</dbReference>
<evidence type="ECO:0000313" key="5">
    <source>
        <dbReference type="Proteomes" id="UP000471147"/>
    </source>
</evidence>
<dbReference type="Proteomes" id="UP000471147">
    <property type="component" value="Unassembled WGS sequence"/>
</dbReference>
<feature type="domain" description="ParB-like N-terminal" evidence="3">
    <location>
        <begin position="4"/>
        <end position="101"/>
    </location>
</feature>
<dbReference type="GO" id="GO:0005694">
    <property type="term" value="C:chromosome"/>
    <property type="evidence" value="ECO:0007669"/>
    <property type="project" value="TreeGrafter"/>
</dbReference>
<protein>
    <submittedName>
        <fullName evidence="4">ParB/RepB/Spo0J family partition protein</fullName>
    </submittedName>
</protein>
<dbReference type="OrthoDB" id="9813122at2"/>
<comment type="caution">
    <text evidence="4">The sequence shown here is derived from an EMBL/GenBank/DDBJ whole genome shotgun (WGS) entry which is preliminary data.</text>
</comment>
<evidence type="ECO:0000259" key="3">
    <source>
        <dbReference type="SMART" id="SM00470"/>
    </source>
</evidence>
<feature type="compositionally biased region" description="Basic and acidic residues" evidence="2">
    <location>
        <begin position="596"/>
        <end position="606"/>
    </location>
</feature>
<dbReference type="SMART" id="SM00470">
    <property type="entry name" value="ParB"/>
    <property type="match status" value="1"/>
</dbReference>
<accession>A0A6I4M7P6</accession>
<proteinExistence type="inferred from homology"/>
<dbReference type="Gene3D" id="3.90.1530.30">
    <property type="match status" value="1"/>
</dbReference>
<organism evidence="4 5">
    <name type="scientific">Sphingorhabdus profundilacus</name>
    <dbReference type="NCBI Taxonomy" id="2509718"/>
    <lineage>
        <taxon>Bacteria</taxon>
        <taxon>Pseudomonadati</taxon>
        <taxon>Pseudomonadota</taxon>
        <taxon>Alphaproteobacteria</taxon>
        <taxon>Sphingomonadales</taxon>
        <taxon>Sphingomonadaceae</taxon>
        <taxon>Sphingorhabdus</taxon>
    </lineage>
</organism>
<dbReference type="InterPro" id="IPR036086">
    <property type="entry name" value="ParB/Sulfiredoxin_sf"/>
</dbReference>
<name>A0A6I4M7P6_9SPHN</name>
<feature type="region of interest" description="Disordered" evidence="2">
    <location>
        <begin position="575"/>
        <end position="621"/>
    </location>
</feature>
<dbReference type="InterPro" id="IPR004437">
    <property type="entry name" value="ParB/RepB/Spo0J"/>
</dbReference>
<dbReference type="RefSeq" id="WP_160354068.1">
    <property type="nucleotide sequence ID" value="NZ_SDWJ01000002.1"/>
</dbReference>